<accession>A0A8H7V3I7</accession>
<evidence type="ECO:0000313" key="5">
    <source>
        <dbReference type="Proteomes" id="UP000603453"/>
    </source>
</evidence>
<dbReference type="UniPathway" id="UPA00196"/>
<keyword evidence="2" id="KW-1133">Transmembrane helix</keyword>
<dbReference type="Gene3D" id="3.40.720.10">
    <property type="entry name" value="Alkaline Phosphatase, subunit A"/>
    <property type="match status" value="1"/>
</dbReference>
<keyword evidence="2" id="KW-0337">GPI-anchor biosynthesis</keyword>
<dbReference type="InterPro" id="IPR045687">
    <property type="entry name" value="PIGG/GPI7_C"/>
</dbReference>
<dbReference type="AlphaFoldDB" id="A0A8H7V3I7"/>
<proteinExistence type="inferred from homology"/>
<dbReference type="Proteomes" id="UP000603453">
    <property type="component" value="Unassembled WGS sequence"/>
</dbReference>
<dbReference type="GO" id="GO:0051267">
    <property type="term" value="F:CP2 mannose-ethanolamine phosphotransferase activity"/>
    <property type="evidence" value="ECO:0007669"/>
    <property type="project" value="TreeGrafter"/>
</dbReference>
<feature type="transmembrane region" description="Helical" evidence="2">
    <location>
        <begin position="479"/>
        <end position="502"/>
    </location>
</feature>
<feature type="transmembrane region" description="Helical" evidence="2">
    <location>
        <begin position="886"/>
        <end position="911"/>
    </location>
</feature>
<comment type="similarity">
    <text evidence="2">Belongs to the PIGG/PIGN/PIGO family. PIGG subfamily.</text>
</comment>
<keyword evidence="1" id="KW-0325">Glycoprotein</keyword>
<dbReference type="CDD" id="cd16024">
    <property type="entry name" value="GPI_EPT_2"/>
    <property type="match status" value="1"/>
</dbReference>
<comment type="caution">
    <text evidence="4">The sequence shown here is derived from an EMBL/GenBank/DDBJ whole genome shotgun (WGS) entry which is preliminary data.</text>
</comment>
<feature type="transmembrane region" description="Helical" evidence="2">
    <location>
        <begin position="923"/>
        <end position="942"/>
    </location>
</feature>
<keyword evidence="2" id="KW-0256">Endoplasmic reticulum</keyword>
<keyword evidence="2" id="KW-0472">Membrane</keyword>
<comment type="pathway">
    <text evidence="2">Glycolipid biosynthesis; glycosylphosphatidylinositol-anchor biosynthesis.</text>
</comment>
<dbReference type="InterPro" id="IPR039527">
    <property type="entry name" value="PIGG/GPI7"/>
</dbReference>
<feature type="transmembrane region" description="Helical" evidence="2">
    <location>
        <begin position="537"/>
        <end position="556"/>
    </location>
</feature>
<feature type="transmembrane region" description="Helical" evidence="2">
    <location>
        <begin position="448"/>
        <end position="467"/>
    </location>
</feature>
<name>A0A8H7V3I7_9FUNG</name>
<gene>
    <name evidence="4" type="ORF">INT47_007709</name>
</gene>
<feature type="transmembrane region" description="Helical" evidence="2">
    <location>
        <begin position="745"/>
        <end position="767"/>
    </location>
</feature>
<feature type="transmembrane region" description="Helical" evidence="2">
    <location>
        <begin position="702"/>
        <end position="725"/>
    </location>
</feature>
<dbReference type="OrthoDB" id="272139at2759"/>
<feature type="transmembrane region" description="Helical" evidence="2">
    <location>
        <begin position="508"/>
        <end position="525"/>
    </location>
</feature>
<protein>
    <recommendedName>
        <fullName evidence="2">GPI ethanolamine phosphate transferase 2</fullName>
    </recommendedName>
</protein>
<feature type="transmembrane region" description="Helical" evidence="2">
    <location>
        <begin position="610"/>
        <end position="629"/>
    </location>
</feature>
<reference evidence="4" key="1">
    <citation type="submission" date="2020-12" db="EMBL/GenBank/DDBJ databases">
        <title>Metabolic potential, ecology and presence of endohyphal bacteria is reflected in genomic diversity of Mucoromycotina.</title>
        <authorList>
            <person name="Muszewska A."/>
            <person name="Okrasinska A."/>
            <person name="Steczkiewicz K."/>
            <person name="Drgas O."/>
            <person name="Orlowska M."/>
            <person name="Perlinska-Lenart U."/>
            <person name="Aleksandrzak-Piekarczyk T."/>
            <person name="Szatraj K."/>
            <person name="Zielenkiewicz U."/>
            <person name="Pilsyk S."/>
            <person name="Malc E."/>
            <person name="Mieczkowski P."/>
            <person name="Kruszewska J.S."/>
            <person name="Biernat P."/>
            <person name="Pawlowska J."/>
        </authorList>
    </citation>
    <scope>NUCLEOTIDE SEQUENCE</scope>
    <source>
        <strain evidence="4">WA0000017839</strain>
    </source>
</reference>
<keyword evidence="2" id="KW-0812">Transmembrane</keyword>
<keyword evidence="2" id="KW-0808">Transferase</keyword>
<evidence type="ECO:0000313" key="4">
    <source>
        <dbReference type="EMBL" id="KAG2200064.1"/>
    </source>
</evidence>
<feature type="domain" description="GPI ethanolamine phosphate transferase 2 C-terminal" evidence="3">
    <location>
        <begin position="732"/>
        <end position="939"/>
    </location>
</feature>
<sequence>MLNMGRKPLYLGILALLQLVGICLFCKGFFPYKIYLSGHATQDDVPTLLKDLHNEAEFDRLVFVVIDALRNDFILGNDTGFDFINSQIQRGAASAFTARATAPTVTMPRIKAMTTGTIPSFLDAILNIAESDTSSSLDFHDNWVHQFKSNNKTIHFFGDDTWMRLFPGVFDKTDGTTSFLVSDTVEVDLNVTRHIKTDLVEMDWDAVILHYLGLDHIGHLGGPKSPLMKPKQREMDEAIESMYEIISKQDADRMVHDSKAKGTLMVVCGDHGMNEKGNHGGSSIGETSAALVFLSPRFESRPSIKTSPRLEEKDVVMGHPIIDQIDIVPTLATLFGFPIPKNNLGKVISNLSGTSDVKSMLHGLGLNAYQLAQLLSRLFPEVSRFIEDVDLKEEDDSPGRYYAEAIRSHQQFLETGTEGKETMEAYEKFIEIAQSYLVKTSSDYNLKMMSAGVVFLVSSAIGLTVWATQVSKSTHVDWIFCRLFACFSILAYSASMFSSSFVEEEQMTWYYITQTLFFLSVIHVLRLPIMQTLGEKWYPVGLCMAQLVFVRIGFSWRHIQAWMLSYPAAQWHLMALSLTVSVVGGFKAMKELKGRQMIDVNQTASIIQNIVKAALVLIHVLNSILVLVYKIQGESTTMAAQASEVFFYKELLNWELVRDLDQVQLGKLIFNYQGAGIFVLCGLFYVTKRASLLTMGESRPGIAYCACACACVYVLIPLFLFYFIIEKKTGVFLQLLLHLSTPIWILLSECQHAFLFVIFYLQLLVLLQWQKYLACKKSGIPVWLISMLVSGMSQGGFYLTGHTNSIATIDLSNAYVGVQEYDTLLIGVLTFCSNWACSIWWCMAGWVLIENEEEEEPEQEQEQEKQTKEEEENGRWISYMVTQSSLFSLVLGFLSISVTILREHLFIWTVFSPKYLYQIAWTVLYHWVVQVCLGSIFTQVLFKWNNCTEEIDVVDDY</sequence>
<dbReference type="GO" id="GO:0005789">
    <property type="term" value="C:endoplasmic reticulum membrane"/>
    <property type="evidence" value="ECO:0007669"/>
    <property type="project" value="UniProtKB-SubCell"/>
</dbReference>
<dbReference type="InterPro" id="IPR037674">
    <property type="entry name" value="PIG-G_N"/>
</dbReference>
<dbReference type="PANTHER" id="PTHR23072">
    <property type="entry name" value="PHOSPHATIDYLINOSITOL GLYCAN-RELATED"/>
    <property type="match status" value="1"/>
</dbReference>
<feature type="domain" description="GPI ethanolamine phosphate transferase 2 C-terminal" evidence="3">
    <location>
        <begin position="442"/>
        <end position="558"/>
    </location>
</feature>
<comment type="function">
    <text evidence="2">Ethanolamine phosphate transferase involved in glycosylphosphatidylinositol-anchor biosynthesis. Transfers ethanolamine phosphate to the GPI second mannose.</text>
</comment>
<feature type="transmembrane region" description="Helical" evidence="2">
    <location>
        <begin position="779"/>
        <end position="799"/>
    </location>
</feature>
<dbReference type="Pfam" id="PF19316">
    <property type="entry name" value="PIGO_PIGG"/>
    <property type="match status" value="2"/>
</dbReference>
<evidence type="ECO:0000256" key="1">
    <source>
        <dbReference type="ARBA" id="ARBA00023180"/>
    </source>
</evidence>
<feature type="transmembrane region" description="Helical" evidence="2">
    <location>
        <begin position="568"/>
        <end position="589"/>
    </location>
</feature>
<dbReference type="SUPFAM" id="SSF53649">
    <property type="entry name" value="Alkaline phosphatase-like"/>
    <property type="match status" value="1"/>
</dbReference>
<dbReference type="PANTHER" id="PTHR23072:SF0">
    <property type="entry name" value="GPI ETHANOLAMINE PHOSPHATE TRANSFERASE 2"/>
    <property type="match status" value="1"/>
</dbReference>
<feature type="transmembrane region" description="Helical" evidence="2">
    <location>
        <begin position="668"/>
        <end position="686"/>
    </location>
</feature>
<organism evidence="4 5">
    <name type="scientific">Mucor saturninus</name>
    <dbReference type="NCBI Taxonomy" id="64648"/>
    <lineage>
        <taxon>Eukaryota</taxon>
        <taxon>Fungi</taxon>
        <taxon>Fungi incertae sedis</taxon>
        <taxon>Mucoromycota</taxon>
        <taxon>Mucoromycotina</taxon>
        <taxon>Mucoromycetes</taxon>
        <taxon>Mucorales</taxon>
        <taxon>Mucorineae</taxon>
        <taxon>Mucoraceae</taxon>
        <taxon>Mucor</taxon>
    </lineage>
</organism>
<dbReference type="EMBL" id="JAEPRD010000088">
    <property type="protein sequence ID" value="KAG2200064.1"/>
    <property type="molecule type" value="Genomic_DNA"/>
</dbReference>
<evidence type="ECO:0000259" key="3">
    <source>
        <dbReference type="Pfam" id="PF19316"/>
    </source>
</evidence>
<evidence type="ECO:0000256" key="2">
    <source>
        <dbReference type="RuleBase" id="RU367106"/>
    </source>
</evidence>
<dbReference type="GO" id="GO:0006506">
    <property type="term" value="P:GPI anchor biosynthetic process"/>
    <property type="evidence" value="ECO:0007669"/>
    <property type="project" value="UniProtKB-UniPathway"/>
</dbReference>
<keyword evidence="5" id="KW-1185">Reference proteome</keyword>
<dbReference type="InterPro" id="IPR017850">
    <property type="entry name" value="Alkaline_phosphatase_core_sf"/>
</dbReference>
<comment type="subcellular location">
    <subcellularLocation>
        <location evidence="2">Endoplasmic reticulum membrane</location>
        <topology evidence="2">Multi-pass membrane protein</topology>
    </subcellularLocation>
</comment>
<feature type="transmembrane region" description="Helical" evidence="2">
    <location>
        <begin position="824"/>
        <end position="849"/>
    </location>
</feature>